<evidence type="ECO:0000313" key="4">
    <source>
        <dbReference type="EMBL" id="GAA5811899.1"/>
    </source>
</evidence>
<dbReference type="PANTHER" id="PTHR21256:SF2">
    <property type="entry name" value="HISTIDINE BIOSYNTHESIS TRIFUNCTIONAL PROTEIN"/>
    <property type="match status" value="1"/>
</dbReference>
<dbReference type="PRINTS" id="PR00083">
    <property type="entry name" value="HOLDHDRGNASE"/>
</dbReference>
<dbReference type="InterPro" id="IPR016161">
    <property type="entry name" value="Ald_DH/histidinol_DH"/>
</dbReference>
<sequence length="684" mass="77671">MSKTSHKTPPNLPKPHGTYKEYKLSPSLREALELPCYLFTEGMKDWAKMPDLFDPYFSTAPVVLKEGEELYISILSYLETMYKGNLLGKTVSSYCQRLETYLENKMVKRIFLAYYQSKEQIWRDEKSKESLNAETRITSNVVITRRIREIGEEDSDDDNEQVQKKQRLNQEHENNASNAETSSPTILLDTGNESAPDRIDELFNPVSERTSGLTVVKEQNIYRFQMPCDNMFSPHKPIIQKEDLATIKSYFDICIGSSSSEASPETKSEYEVLMKRQATLQNLKELGSDIMSWVRKAMDCPEQDMFKLLGALPNHPFLNFIKFTMIDFLLNCMRTTRYNDNDERTAYCEIFIPIFKAFGNTTQKLEYAWCEKKAKDSDYIWLATNNFIKQKGNLKLLDGIGSLTVKELNYLIIESSGYNNTNGSSHALNDTLKNIKTASDNLKSFISNYKQASFNTLKRVRLYTCQIIENKMSLVRYMIKSPSQWQVVECCSASVPLTFSGAIKYTKSDIEEQEKVFTLLEKESMGLIEVPVEETAVHKQTTTLPRVDIIRKSIAHPYSLSVKTVDEAIVLSNAYAPKHLIAHLENAAKVISLIDNAGSVFVGPYSPESFGNYASGTNHTSPTYGYARMYSGVNTNGFLKHITSQECTAEGMNNLADTVMRLAEIEGLDAHRNAVAVRVADIRK</sequence>
<feature type="region of interest" description="Disordered" evidence="3">
    <location>
        <begin position="169"/>
        <end position="198"/>
    </location>
</feature>
<evidence type="ECO:0000256" key="2">
    <source>
        <dbReference type="RuleBase" id="RU004175"/>
    </source>
</evidence>
<dbReference type="PANTHER" id="PTHR21256">
    <property type="entry name" value="HISTIDINOL DEHYDROGENASE HDH"/>
    <property type="match status" value="1"/>
</dbReference>
<proteinExistence type="inferred from homology"/>
<evidence type="ECO:0000313" key="5">
    <source>
        <dbReference type="Proteomes" id="UP001473302"/>
    </source>
</evidence>
<evidence type="ECO:0000256" key="3">
    <source>
        <dbReference type="SAM" id="MobiDB-lite"/>
    </source>
</evidence>
<reference evidence="4 5" key="1">
    <citation type="submission" date="2024-04" db="EMBL/GenBank/DDBJ databases">
        <title>genome sequences of Mucor flavus KT1a and Helicostylum pulchrum KT1b strains isolated from the surface of a dry-aged beef.</title>
        <authorList>
            <person name="Toyotome T."/>
            <person name="Hosono M."/>
            <person name="Torimaru M."/>
            <person name="Fukuda K."/>
            <person name="Mikami N."/>
        </authorList>
    </citation>
    <scope>NUCLEOTIDE SEQUENCE [LARGE SCALE GENOMIC DNA]</scope>
    <source>
        <strain evidence="4 5">KT1a</strain>
    </source>
</reference>
<dbReference type="EMBL" id="BAABUK010000011">
    <property type="protein sequence ID" value="GAA5811899.1"/>
    <property type="molecule type" value="Genomic_DNA"/>
</dbReference>
<accession>A0ABP9YYG1</accession>
<dbReference type="Gene3D" id="1.20.5.1300">
    <property type="match status" value="1"/>
</dbReference>
<keyword evidence="5" id="KW-1185">Reference proteome</keyword>
<protein>
    <recommendedName>
        <fullName evidence="6">Histidinol dehydrogenase</fullName>
    </recommendedName>
</protein>
<dbReference type="SUPFAM" id="SSF53720">
    <property type="entry name" value="ALDH-like"/>
    <property type="match status" value="1"/>
</dbReference>
<dbReference type="Proteomes" id="UP001473302">
    <property type="component" value="Unassembled WGS sequence"/>
</dbReference>
<organism evidence="4 5">
    <name type="scientific">Mucor flavus</name>
    <dbReference type="NCBI Taxonomy" id="439312"/>
    <lineage>
        <taxon>Eukaryota</taxon>
        <taxon>Fungi</taxon>
        <taxon>Fungi incertae sedis</taxon>
        <taxon>Mucoromycota</taxon>
        <taxon>Mucoromycotina</taxon>
        <taxon>Mucoromycetes</taxon>
        <taxon>Mucorales</taxon>
        <taxon>Mucorineae</taxon>
        <taxon>Mucoraceae</taxon>
        <taxon>Mucor</taxon>
    </lineage>
</organism>
<dbReference type="Pfam" id="PF00815">
    <property type="entry name" value="Histidinol_dh"/>
    <property type="match status" value="1"/>
</dbReference>
<evidence type="ECO:0008006" key="6">
    <source>
        <dbReference type="Google" id="ProtNLM"/>
    </source>
</evidence>
<gene>
    <name evidence="4" type="ORF">MFLAVUS_005346</name>
</gene>
<feature type="compositionally biased region" description="Polar residues" evidence="3">
    <location>
        <begin position="175"/>
        <end position="185"/>
    </location>
</feature>
<comment type="caution">
    <text evidence="4">The sequence shown here is derived from an EMBL/GenBank/DDBJ whole genome shotgun (WGS) entry which is preliminary data.</text>
</comment>
<comment type="similarity">
    <text evidence="2">Belongs to the histidinol dehydrogenase family.</text>
</comment>
<evidence type="ECO:0000256" key="1">
    <source>
        <dbReference type="ARBA" id="ARBA00023002"/>
    </source>
</evidence>
<dbReference type="Gene3D" id="3.40.50.1980">
    <property type="entry name" value="Nitrogenase molybdenum iron protein domain"/>
    <property type="match status" value="1"/>
</dbReference>
<keyword evidence="1" id="KW-0560">Oxidoreductase</keyword>
<dbReference type="InterPro" id="IPR012131">
    <property type="entry name" value="Hstdl_DH"/>
</dbReference>
<name>A0ABP9YYG1_9FUNG</name>